<dbReference type="AlphaFoldDB" id="A0AAV7H7U5"/>
<reference evidence="1 2" key="1">
    <citation type="journal article" date="2021" name="Hortic Res">
        <title>Chromosome-scale assembly of the Dendrobium chrysotoxum genome enhances the understanding of orchid evolution.</title>
        <authorList>
            <person name="Zhang Y."/>
            <person name="Zhang G.Q."/>
            <person name="Zhang D."/>
            <person name="Liu X.D."/>
            <person name="Xu X.Y."/>
            <person name="Sun W.H."/>
            <person name="Yu X."/>
            <person name="Zhu X."/>
            <person name="Wang Z.W."/>
            <person name="Zhao X."/>
            <person name="Zhong W.Y."/>
            <person name="Chen H."/>
            <person name="Yin W.L."/>
            <person name="Huang T."/>
            <person name="Niu S.C."/>
            <person name="Liu Z.J."/>
        </authorList>
    </citation>
    <scope>NUCLEOTIDE SEQUENCE [LARGE SCALE GENOMIC DNA]</scope>
    <source>
        <strain evidence="1">Lindl</strain>
    </source>
</reference>
<dbReference type="EMBL" id="JAGFBR010000006">
    <property type="protein sequence ID" value="KAH0465072.1"/>
    <property type="molecule type" value="Genomic_DNA"/>
</dbReference>
<organism evidence="1 2">
    <name type="scientific">Dendrobium chrysotoxum</name>
    <name type="common">Orchid</name>
    <dbReference type="NCBI Taxonomy" id="161865"/>
    <lineage>
        <taxon>Eukaryota</taxon>
        <taxon>Viridiplantae</taxon>
        <taxon>Streptophyta</taxon>
        <taxon>Embryophyta</taxon>
        <taxon>Tracheophyta</taxon>
        <taxon>Spermatophyta</taxon>
        <taxon>Magnoliopsida</taxon>
        <taxon>Liliopsida</taxon>
        <taxon>Asparagales</taxon>
        <taxon>Orchidaceae</taxon>
        <taxon>Epidendroideae</taxon>
        <taxon>Malaxideae</taxon>
        <taxon>Dendrobiinae</taxon>
        <taxon>Dendrobium</taxon>
    </lineage>
</organism>
<sequence>MEQPCFSGRRWIPQKVIPQRHGKPVSPTLFRQVVHRTACGCAGGASSVGADDVSMVEAEGLGRNGLGGGEEE</sequence>
<protein>
    <submittedName>
        <fullName evidence="1">Uncharacterized protein</fullName>
    </submittedName>
</protein>
<accession>A0AAV7H7U5</accession>
<name>A0AAV7H7U5_DENCH</name>
<keyword evidence="2" id="KW-1185">Reference proteome</keyword>
<comment type="caution">
    <text evidence="1">The sequence shown here is derived from an EMBL/GenBank/DDBJ whole genome shotgun (WGS) entry which is preliminary data.</text>
</comment>
<evidence type="ECO:0000313" key="2">
    <source>
        <dbReference type="Proteomes" id="UP000775213"/>
    </source>
</evidence>
<dbReference type="Proteomes" id="UP000775213">
    <property type="component" value="Unassembled WGS sequence"/>
</dbReference>
<proteinExistence type="predicted"/>
<evidence type="ECO:0000313" key="1">
    <source>
        <dbReference type="EMBL" id="KAH0465072.1"/>
    </source>
</evidence>
<gene>
    <name evidence="1" type="ORF">IEQ34_005175</name>
</gene>